<proteinExistence type="predicted"/>
<dbReference type="STRING" id="237679.SAMN04488072_102168"/>
<evidence type="ECO:0000259" key="1">
    <source>
        <dbReference type="PROSITE" id="PS50800"/>
    </source>
</evidence>
<feature type="domain" description="SAP" evidence="1">
    <location>
        <begin position="13"/>
        <end position="47"/>
    </location>
</feature>
<evidence type="ECO:0000313" key="3">
    <source>
        <dbReference type="Proteomes" id="UP000198642"/>
    </source>
</evidence>
<accession>A0A1I0W2Y8</accession>
<dbReference type="InterPro" id="IPR003034">
    <property type="entry name" value="SAP_dom"/>
</dbReference>
<dbReference type="EMBL" id="FOJW01000002">
    <property type="protein sequence ID" value="SFA82981.1"/>
    <property type="molecule type" value="Genomic_DNA"/>
</dbReference>
<reference evidence="2 3" key="1">
    <citation type="submission" date="2016-10" db="EMBL/GenBank/DDBJ databases">
        <authorList>
            <person name="de Groot N.N."/>
        </authorList>
    </citation>
    <scope>NUCLEOTIDE SEQUENCE [LARGE SCALE GENOMIC DNA]</scope>
    <source>
        <strain evidence="2 3">CGMCC 1.3702</strain>
    </source>
</reference>
<evidence type="ECO:0000313" key="2">
    <source>
        <dbReference type="EMBL" id="SFA82981.1"/>
    </source>
</evidence>
<gene>
    <name evidence="2" type="ORF">SAMN04488072_102168</name>
</gene>
<dbReference type="OrthoDB" id="2517369at2"/>
<sequence length="360" mass="40110">MNSIADIALINDVINLPKTTLQELCTDLNLDNKGYKADLVTRIYDYIQQHRGSQSEIFESSKQKLLAGKTALTWYKLDNSITSDEFRELVTEKSDANPFETVDIPILTELTTSPSLLSGAVGLNENEVYLRFAYKSGVRQDPYGTDITTTPKSGFSTVYFDSNSSILEIRGDTRKADEIASIVAGLLDQRVNLEPVEIPFNQTIGQIADNLEGELIDATSKPEFILEDFDEEQTNAVGNVLLALDEFFSTNDTELLEEQLNYANQAFDNQITVPFSALILSGMGKVGLGGQREIRGLPLYDYLNPNLQHQGGYIRFNFHEAGLEKSYTIRVGMTTKSIYFSTPSTEDVISHVRSNVILNI</sequence>
<protein>
    <recommendedName>
        <fullName evidence="1">SAP domain-containing protein</fullName>
    </recommendedName>
</protein>
<organism evidence="2 3">
    <name type="scientific">Lentibacillus halodurans</name>
    <dbReference type="NCBI Taxonomy" id="237679"/>
    <lineage>
        <taxon>Bacteria</taxon>
        <taxon>Bacillati</taxon>
        <taxon>Bacillota</taxon>
        <taxon>Bacilli</taxon>
        <taxon>Bacillales</taxon>
        <taxon>Bacillaceae</taxon>
        <taxon>Lentibacillus</taxon>
    </lineage>
</organism>
<keyword evidence="3" id="KW-1185">Reference proteome</keyword>
<dbReference type="Proteomes" id="UP000198642">
    <property type="component" value="Unassembled WGS sequence"/>
</dbReference>
<name>A0A1I0W2Y8_9BACI</name>
<dbReference type="AlphaFoldDB" id="A0A1I0W2Y8"/>
<dbReference type="PROSITE" id="PS50800">
    <property type="entry name" value="SAP"/>
    <property type="match status" value="1"/>
</dbReference>
<dbReference type="RefSeq" id="WP_090233696.1">
    <property type="nucleotide sequence ID" value="NZ_FOJW01000002.1"/>
</dbReference>